<protein>
    <recommendedName>
        <fullName evidence="3">Haemolysin activator HlyB C-terminal domain-containing protein</fullName>
    </recommendedName>
</protein>
<gene>
    <name evidence="1" type="ORF">BZL54_08770</name>
</gene>
<evidence type="ECO:0000313" key="2">
    <source>
        <dbReference type="Proteomes" id="UP000217994"/>
    </source>
</evidence>
<evidence type="ECO:0008006" key="3">
    <source>
        <dbReference type="Google" id="ProtNLM"/>
    </source>
</evidence>
<proteinExistence type="predicted"/>
<reference evidence="1 2" key="1">
    <citation type="submission" date="2017-01" db="EMBL/GenBank/DDBJ databases">
        <title>Whole-Genome Shotgun Sequencing of Two beta-Proteobacterial Species in Search of the Bulgecin Biosynthetic Cluster.</title>
        <authorList>
            <person name="Horsman M.E."/>
            <person name="Marous D.R."/>
            <person name="Li R."/>
            <person name="Oliver R.A."/>
            <person name="Byun B."/>
            <person name="Emrich S.J."/>
            <person name="Boggess B."/>
            <person name="Townsend C.A."/>
            <person name="Mobashery S."/>
        </authorList>
    </citation>
    <scope>NUCLEOTIDE SEQUENCE [LARGE SCALE GENOMIC DNA]</scope>
    <source>
        <strain evidence="1 2">ATCC 31433</strain>
    </source>
</reference>
<name>A0A2A4FHZ0_9BURK</name>
<accession>A0A2A4FHZ0</accession>
<dbReference type="EMBL" id="MTZU01000024">
    <property type="protein sequence ID" value="PCE32735.1"/>
    <property type="molecule type" value="Genomic_DNA"/>
</dbReference>
<dbReference type="Proteomes" id="UP000217994">
    <property type="component" value="Unassembled WGS sequence"/>
</dbReference>
<dbReference type="AlphaFoldDB" id="A0A2A4FHZ0"/>
<organism evidence="1 2">
    <name type="scientific">Burkholderia ubonensis subsp. mesacidophila</name>
    <dbReference type="NCBI Taxonomy" id="265293"/>
    <lineage>
        <taxon>Bacteria</taxon>
        <taxon>Pseudomonadati</taxon>
        <taxon>Pseudomonadota</taxon>
        <taxon>Betaproteobacteria</taxon>
        <taxon>Burkholderiales</taxon>
        <taxon>Burkholderiaceae</taxon>
        <taxon>Burkholderia</taxon>
        <taxon>Burkholderia cepacia complex</taxon>
    </lineage>
</organism>
<comment type="caution">
    <text evidence="1">The sequence shown here is derived from an EMBL/GenBank/DDBJ whole genome shotgun (WGS) entry which is preliminary data.</text>
</comment>
<evidence type="ECO:0000313" key="1">
    <source>
        <dbReference type="EMBL" id="PCE32735.1"/>
    </source>
</evidence>
<sequence length="172" mass="19131">MGECEAGNNVTQQIVSEGDQHRLVIDAREKYWGPNFLLLGLGMSSSSSDEGGFRLRVGYRRPWLTLSGLGFRADTTLGSDMQSAPVALRQQPSNTIDYYIAPYAEFVRRYANAYDPSVDIKITQYRLKTQRVGIDFGLSISRLGDFRIGLAYAHGTGSATYNIPFYTDRSPA</sequence>